<dbReference type="InterPro" id="IPR007627">
    <property type="entry name" value="RNA_pol_sigma70_r2"/>
</dbReference>
<dbReference type="PANTHER" id="PTHR43133">
    <property type="entry name" value="RNA POLYMERASE ECF-TYPE SIGMA FACTO"/>
    <property type="match status" value="1"/>
</dbReference>
<proteinExistence type="inferred from homology"/>
<reference evidence="9 10" key="1">
    <citation type="submission" date="2019-04" db="EMBL/GenBank/DDBJ databases">
        <authorList>
            <person name="Van Vliet M D."/>
        </authorList>
    </citation>
    <scope>NUCLEOTIDE SEQUENCE [LARGE SCALE GENOMIC DNA]</scope>
    <source>
        <strain evidence="9 10">F21</strain>
    </source>
</reference>
<dbReference type="GO" id="GO:0006352">
    <property type="term" value="P:DNA-templated transcription initiation"/>
    <property type="evidence" value="ECO:0007669"/>
    <property type="project" value="InterPro"/>
</dbReference>
<evidence type="ECO:0000256" key="1">
    <source>
        <dbReference type="ARBA" id="ARBA00007788"/>
    </source>
</evidence>
<dbReference type="EMBL" id="CAAHFH010000001">
    <property type="protein sequence ID" value="VGO19362.1"/>
    <property type="molecule type" value="Genomic_DNA"/>
</dbReference>
<evidence type="ECO:0000259" key="8">
    <source>
        <dbReference type="Pfam" id="PF04542"/>
    </source>
</evidence>
<dbReference type="PANTHER" id="PTHR43133:SF8">
    <property type="entry name" value="RNA POLYMERASE SIGMA FACTOR HI_1459-RELATED"/>
    <property type="match status" value="1"/>
</dbReference>
<dbReference type="AlphaFoldDB" id="A0A6C2UGM4"/>
<dbReference type="InterPro" id="IPR039425">
    <property type="entry name" value="RNA_pol_sigma-70-like"/>
</dbReference>
<dbReference type="NCBIfam" id="TIGR02937">
    <property type="entry name" value="sigma70-ECF"/>
    <property type="match status" value="1"/>
</dbReference>
<keyword evidence="10" id="KW-1185">Reference proteome</keyword>
<evidence type="ECO:0000256" key="3">
    <source>
        <dbReference type="ARBA" id="ARBA00023015"/>
    </source>
</evidence>
<comment type="similarity">
    <text evidence="1">Belongs to the sigma-70 factor family.</text>
</comment>
<protein>
    <recommendedName>
        <fullName evidence="2">RNA polymerase sigma factor SigS</fullName>
    </recommendedName>
</protein>
<evidence type="ECO:0000256" key="5">
    <source>
        <dbReference type="ARBA" id="ARBA00023125"/>
    </source>
</evidence>
<dbReference type="InterPro" id="IPR016032">
    <property type="entry name" value="Sig_transdc_resp-reg_C-effctor"/>
</dbReference>
<organism evidence="9 10">
    <name type="scientific">Pontiella sulfatireligans</name>
    <dbReference type="NCBI Taxonomy" id="2750658"/>
    <lineage>
        <taxon>Bacteria</taxon>
        <taxon>Pseudomonadati</taxon>
        <taxon>Kiritimatiellota</taxon>
        <taxon>Kiritimatiellia</taxon>
        <taxon>Kiritimatiellales</taxon>
        <taxon>Pontiellaceae</taxon>
        <taxon>Pontiella</taxon>
    </lineage>
</organism>
<keyword evidence="3" id="KW-0805">Transcription regulation</keyword>
<dbReference type="InterPro" id="IPR013325">
    <property type="entry name" value="RNA_pol_sigma_r2"/>
</dbReference>
<dbReference type="GO" id="GO:0003677">
    <property type="term" value="F:DNA binding"/>
    <property type="evidence" value="ECO:0007669"/>
    <property type="project" value="UniProtKB-KW"/>
</dbReference>
<feature type="domain" description="RNA polymerase sigma-70 region 2" evidence="8">
    <location>
        <begin position="35"/>
        <end position="104"/>
    </location>
</feature>
<evidence type="ECO:0000313" key="9">
    <source>
        <dbReference type="EMBL" id="VGO19362.1"/>
    </source>
</evidence>
<gene>
    <name evidence="9" type="ORF">SCARR_01420</name>
</gene>
<dbReference type="InterPro" id="IPR014284">
    <property type="entry name" value="RNA_pol_sigma-70_dom"/>
</dbReference>
<evidence type="ECO:0000256" key="6">
    <source>
        <dbReference type="ARBA" id="ARBA00023163"/>
    </source>
</evidence>
<evidence type="ECO:0000256" key="4">
    <source>
        <dbReference type="ARBA" id="ARBA00023082"/>
    </source>
</evidence>
<dbReference type="Gene3D" id="1.10.1740.10">
    <property type="match status" value="1"/>
</dbReference>
<dbReference type="SUPFAM" id="SSF46894">
    <property type="entry name" value="C-terminal effector domain of the bipartite response regulators"/>
    <property type="match status" value="1"/>
</dbReference>
<comment type="function">
    <text evidence="7">Sigma factors are initiation factors that promote the attachment of RNA polymerase to specific initiation sites and are then released. Sigma-S contributes to the protection against external stress, thus playing a role in cellular fitness and survival.</text>
</comment>
<sequence>MDENKQPSNTDIYATRKTLIQRVQDQHNDEAWAELFSIYSRYVYSILISMNVSASDADELHQEIMIKIWKRLPELDVQELRFRNYLSTVTKNTVLNFIRSRKRRIDREEKALGDSTISYLDSIRLPDIEEIAEKEWRVYLTHLALQNIEQLFSQNAITVFKLSLQGLTAQQISEQENMTFSTVNTLKSRVKSRFKIELQQLKEELE</sequence>
<evidence type="ECO:0000313" key="10">
    <source>
        <dbReference type="Proteomes" id="UP000346198"/>
    </source>
</evidence>
<evidence type="ECO:0000256" key="2">
    <source>
        <dbReference type="ARBA" id="ARBA00021245"/>
    </source>
</evidence>
<dbReference type="Proteomes" id="UP000346198">
    <property type="component" value="Unassembled WGS sequence"/>
</dbReference>
<keyword evidence="5" id="KW-0238">DNA-binding</keyword>
<keyword evidence="6" id="KW-0804">Transcription</keyword>
<evidence type="ECO:0000256" key="7">
    <source>
        <dbReference type="ARBA" id="ARBA00024701"/>
    </source>
</evidence>
<dbReference type="SUPFAM" id="SSF88946">
    <property type="entry name" value="Sigma2 domain of RNA polymerase sigma factors"/>
    <property type="match status" value="1"/>
</dbReference>
<dbReference type="Pfam" id="PF04542">
    <property type="entry name" value="Sigma70_r2"/>
    <property type="match status" value="1"/>
</dbReference>
<keyword evidence="4" id="KW-0731">Sigma factor</keyword>
<accession>A0A6C2UGM4</accession>
<name>A0A6C2UGM4_9BACT</name>
<dbReference type="GO" id="GO:0016987">
    <property type="term" value="F:sigma factor activity"/>
    <property type="evidence" value="ECO:0007669"/>
    <property type="project" value="UniProtKB-KW"/>
</dbReference>